<dbReference type="InterPro" id="IPR035940">
    <property type="entry name" value="CAP_sf"/>
</dbReference>
<feature type="region of interest" description="Disordered" evidence="1">
    <location>
        <begin position="255"/>
        <end position="332"/>
    </location>
</feature>
<dbReference type="Pfam" id="PF00188">
    <property type="entry name" value="CAP"/>
    <property type="match status" value="2"/>
</dbReference>
<dbReference type="PANTHER" id="PTHR10334">
    <property type="entry name" value="CYSTEINE-RICH SECRETORY PROTEIN-RELATED"/>
    <property type="match status" value="1"/>
</dbReference>
<feature type="chain" id="PRO_5041389062" description="SCP domain-containing protein" evidence="2">
    <location>
        <begin position="17"/>
        <end position="524"/>
    </location>
</feature>
<feature type="region of interest" description="Disordered" evidence="1">
    <location>
        <begin position="347"/>
        <end position="368"/>
    </location>
</feature>
<dbReference type="InterPro" id="IPR001283">
    <property type="entry name" value="CRISP-related"/>
</dbReference>
<feature type="compositionally biased region" description="Low complexity" evidence="1">
    <location>
        <begin position="255"/>
        <end position="324"/>
    </location>
</feature>
<dbReference type="SMART" id="SM00198">
    <property type="entry name" value="SCP"/>
    <property type="match status" value="1"/>
</dbReference>
<keyword evidence="5" id="KW-1185">Reference proteome</keyword>
<evidence type="ECO:0000259" key="3">
    <source>
        <dbReference type="SMART" id="SM00198"/>
    </source>
</evidence>
<dbReference type="AlphaFoldDB" id="A0AA36M184"/>
<evidence type="ECO:0000256" key="1">
    <source>
        <dbReference type="SAM" id="MobiDB-lite"/>
    </source>
</evidence>
<feature type="signal peptide" evidence="2">
    <location>
        <begin position="1"/>
        <end position="16"/>
    </location>
</feature>
<dbReference type="EMBL" id="CATQJL010000112">
    <property type="protein sequence ID" value="CAJ0595459.1"/>
    <property type="molecule type" value="Genomic_DNA"/>
</dbReference>
<proteinExistence type="predicted"/>
<evidence type="ECO:0000256" key="2">
    <source>
        <dbReference type="SAM" id="SignalP"/>
    </source>
</evidence>
<organism evidence="4 5">
    <name type="scientific">Cylicocyclus nassatus</name>
    <name type="common">Nematode worm</name>
    <dbReference type="NCBI Taxonomy" id="53992"/>
    <lineage>
        <taxon>Eukaryota</taxon>
        <taxon>Metazoa</taxon>
        <taxon>Ecdysozoa</taxon>
        <taxon>Nematoda</taxon>
        <taxon>Chromadorea</taxon>
        <taxon>Rhabditida</taxon>
        <taxon>Rhabditina</taxon>
        <taxon>Rhabditomorpha</taxon>
        <taxon>Strongyloidea</taxon>
        <taxon>Strongylidae</taxon>
        <taxon>Cylicocyclus</taxon>
    </lineage>
</organism>
<dbReference type="Gene3D" id="3.40.33.10">
    <property type="entry name" value="CAP"/>
    <property type="match status" value="2"/>
</dbReference>
<protein>
    <recommendedName>
        <fullName evidence="3">SCP domain-containing protein</fullName>
    </recommendedName>
</protein>
<comment type="caution">
    <text evidence="4">The sequence shown here is derived from an EMBL/GenBank/DDBJ whole genome shotgun (WGS) entry which is preliminary data.</text>
</comment>
<evidence type="ECO:0000313" key="5">
    <source>
        <dbReference type="Proteomes" id="UP001176961"/>
    </source>
</evidence>
<dbReference type="SUPFAM" id="SSF55797">
    <property type="entry name" value="PR-1-like"/>
    <property type="match status" value="2"/>
</dbReference>
<dbReference type="InterPro" id="IPR014044">
    <property type="entry name" value="CAP_dom"/>
</dbReference>
<dbReference type="CDD" id="cd05380">
    <property type="entry name" value="CAP_euk"/>
    <property type="match status" value="1"/>
</dbReference>
<name>A0AA36M184_CYLNA</name>
<keyword evidence="2" id="KW-0732">Signal</keyword>
<dbReference type="PRINTS" id="PR00837">
    <property type="entry name" value="V5TPXLIKE"/>
</dbReference>
<reference evidence="4" key="1">
    <citation type="submission" date="2023-07" db="EMBL/GenBank/DDBJ databases">
        <authorList>
            <consortium name="CYATHOMIX"/>
        </authorList>
    </citation>
    <scope>NUCLEOTIDE SEQUENCE</scope>
    <source>
        <strain evidence="4">N/A</strain>
    </source>
</reference>
<gene>
    <name evidence="4" type="ORF">CYNAS_LOCUS7442</name>
</gene>
<feature type="domain" description="SCP" evidence="3">
    <location>
        <begin position="334"/>
        <end position="498"/>
    </location>
</feature>
<sequence length="524" mass="57062">MRHLSTWLLLLSSCVSLSIEKCPDYEMDTDGYNYVELHNDIRQGVAKRSFPYPQKDGVEIEYSKKGTKSLFRLTYSSVLEGIAMAVIDEEKCKLKNQEVQDAYNKPINFARQRVNNNQNKKQVAQAYQWAIEDWRDTATLPLTDAIYNDDGMKPFANMIYYKSLQVGCSHSPCVGSTDKVAIACVYSEFPKVGEPLYLENSTKTGCTKKWCKEIVSDADCLKYDSTKDDASQEDTAGLCCTAAEKIDETTTMKVTTTAAQTSTQADTTTSAAETTTPAAETTTPAAETTTPAAETTTPAAETTTPAAETTTPAQTSSTAQPTTTQGSSGCMTEDIRTQVITSFNEKRSSLAKGEVQNGPASAGKGKLSPAQNMYEMSYDTELENEAQTWVSTCPPSPGKSELSTRVGHGETTTIIGDKTTSCADSIKQALEAWWNEIEKKALNSAVKYTQVLEQSANAPTNFTQMAWAASYKVGCAVGNCEYGNLVVCRYYVRGNIYSEYIYRIGTTCGACSSKCTNGLCKAPS</sequence>
<dbReference type="Proteomes" id="UP001176961">
    <property type="component" value="Unassembled WGS sequence"/>
</dbReference>
<evidence type="ECO:0000313" key="4">
    <source>
        <dbReference type="EMBL" id="CAJ0595459.1"/>
    </source>
</evidence>
<accession>A0AA36M184</accession>